<evidence type="ECO:0000313" key="1">
    <source>
        <dbReference type="EMBL" id="WAR08870.1"/>
    </source>
</evidence>
<dbReference type="Proteomes" id="UP001164746">
    <property type="component" value="Chromosome 6"/>
</dbReference>
<organism evidence="1 2">
    <name type="scientific">Mya arenaria</name>
    <name type="common">Soft-shell clam</name>
    <dbReference type="NCBI Taxonomy" id="6604"/>
    <lineage>
        <taxon>Eukaryota</taxon>
        <taxon>Metazoa</taxon>
        <taxon>Spiralia</taxon>
        <taxon>Lophotrochozoa</taxon>
        <taxon>Mollusca</taxon>
        <taxon>Bivalvia</taxon>
        <taxon>Autobranchia</taxon>
        <taxon>Heteroconchia</taxon>
        <taxon>Euheterodonta</taxon>
        <taxon>Imparidentia</taxon>
        <taxon>Neoheterodontei</taxon>
        <taxon>Myida</taxon>
        <taxon>Myoidea</taxon>
        <taxon>Myidae</taxon>
        <taxon>Mya</taxon>
    </lineage>
</organism>
<reference evidence="1" key="1">
    <citation type="submission" date="2022-11" db="EMBL/GenBank/DDBJ databases">
        <title>Centuries of genome instability and evolution in soft-shell clam transmissible cancer (bioRxiv).</title>
        <authorList>
            <person name="Hart S.F.M."/>
            <person name="Yonemitsu M.A."/>
            <person name="Giersch R.M."/>
            <person name="Beal B.F."/>
            <person name="Arriagada G."/>
            <person name="Davis B.W."/>
            <person name="Ostrander E.A."/>
            <person name="Goff S.P."/>
            <person name="Metzger M.J."/>
        </authorList>
    </citation>
    <scope>NUCLEOTIDE SEQUENCE</scope>
    <source>
        <strain evidence="1">MELC-2E11</strain>
        <tissue evidence="1">Siphon/mantle</tissue>
    </source>
</reference>
<keyword evidence="2" id="KW-1185">Reference proteome</keyword>
<gene>
    <name evidence="1" type="ORF">MAR_018828</name>
</gene>
<protein>
    <recommendedName>
        <fullName evidence="3">Polymerase nucleotidyl transferase domain-containing protein</fullName>
    </recommendedName>
</protein>
<proteinExistence type="predicted"/>
<accession>A0ABY7EFT1</accession>
<sequence>MSTELADIGYSDRYRKKQRELILILSECHNIIQSVLNNGNKISAFTVGSKIEGTSLKDSDYDILFGPSAEYVAAICSPNEELEGRLNILIVKNDISPPGHAWLKLLKNPTLPISVTKIDCLENEELCRILIQNELFGQIYVSLEGVPDVDQQLLFTWPGTLFIDDIDLMFYIPNSLFTLIGSQLWASKASRSGPSFSDSDTDLVRAIFCDNVYPRDQDPITIGGNLYGNLQVPKEHPCNFVPVGHPESKDAMLEWRISYNLTERDIILVENCQGAANIGAP</sequence>
<dbReference type="EMBL" id="CP111017">
    <property type="protein sequence ID" value="WAR08870.1"/>
    <property type="molecule type" value="Genomic_DNA"/>
</dbReference>
<evidence type="ECO:0000313" key="2">
    <source>
        <dbReference type="Proteomes" id="UP001164746"/>
    </source>
</evidence>
<name>A0ABY7EFT1_MYAAR</name>
<evidence type="ECO:0008006" key="3">
    <source>
        <dbReference type="Google" id="ProtNLM"/>
    </source>
</evidence>